<evidence type="ECO:0008006" key="5">
    <source>
        <dbReference type="Google" id="ProtNLM"/>
    </source>
</evidence>
<sequence>MAFTLRLLLALSLLSLAYAQTCNLPFCSYYGQRRECSFGTQVIPCAMWHTLATAQNPSLCDATCPTACVPADMRPIGSDGEIYCTPCALRYASCMSKFTVYGPVNFGTPSDLPMAPLDLAISSTEKPSVSASPLAETQPVVAPRVIPLPSPIPSPTGPSSPETDETPAPTELPSELPFDDIDESPMPTMPEESPILSPEQSPLLPLTCEGTLNIFQRIDCCNQFDIACVQEGQLCSTTGSLAPPVPCAKGLTCVVFDPGFPAADRPDRGICRSGTAITTPSPTLLAEGEFCSSAGSNFPSPPCGPGLFCDIFSNGFPAADVPNRGVCRPVGRTPIALVEETPVPNMPPTCVGELDSLALRNCCLESGVRCLQRGQICSTEGSRIPPVPCALGLTCRIFSTGFPAADIPNRGVCLDA</sequence>
<evidence type="ECO:0000313" key="3">
    <source>
        <dbReference type="EMBL" id="PXF44404.1"/>
    </source>
</evidence>
<evidence type="ECO:0000313" key="4">
    <source>
        <dbReference type="Proteomes" id="UP000247409"/>
    </source>
</evidence>
<reference evidence="3 4" key="1">
    <citation type="journal article" date="2018" name="Mol. Biol. Evol.">
        <title>Analysis of the draft genome of the red seaweed Gracilariopsis chorda provides insights into genome size evolution in Rhodophyta.</title>
        <authorList>
            <person name="Lee J."/>
            <person name="Yang E.C."/>
            <person name="Graf L."/>
            <person name="Yang J.H."/>
            <person name="Qiu H."/>
            <person name="Zel Zion U."/>
            <person name="Chan C.X."/>
            <person name="Stephens T.G."/>
            <person name="Weber A.P.M."/>
            <person name="Boo G.H."/>
            <person name="Boo S.M."/>
            <person name="Kim K.M."/>
            <person name="Shin Y."/>
            <person name="Jung M."/>
            <person name="Lee S.J."/>
            <person name="Yim H.S."/>
            <person name="Lee J.H."/>
            <person name="Bhattacharya D."/>
            <person name="Yoon H.S."/>
        </authorList>
    </citation>
    <scope>NUCLEOTIDE SEQUENCE [LARGE SCALE GENOMIC DNA]</scope>
    <source>
        <strain evidence="3 4">SKKU-2015</strain>
        <tissue evidence="3">Whole body</tissue>
    </source>
</reference>
<evidence type="ECO:0000256" key="1">
    <source>
        <dbReference type="SAM" id="MobiDB-lite"/>
    </source>
</evidence>
<keyword evidence="4" id="KW-1185">Reference proteome</keyword>
<dbReference type="EMBL" id="NBIV01000092">
    <property type="protein sequence ID" value="PXF44404.1"/>
    <property type="molecule type" value="Genomic_DNA"/>
</dbReference>
<gene>
    <name evidence="3" type="ORF">BWQ96_05847</name>
</gene>
<keyword evidence="2" id="KW-0732">Signal</keyword>
<accession>A0A2V3IQQ0</accession>
<feature type="compositionally biased region" description="Low complexity" evidence="1">
    <location>
        <begin position="184"/>
        <end position="194"/>
    </location>
</feature>
<dbReference type="PANTHER" id="PTHR14308">
    <property type="entry name" value="WAP FOUR-DISULFIDE CORE DOMAIN PROTEIN 1"/>
    <property type="match status" value="1"/>
</dbReference>
<name>A0A2V3IQQ0_9FLOR</name>
<dbReference type="InterPro" id="IPR042357">
    <property type="entry name" value="WFDC1"/>
</dbReference>
<feature type="compositionally biased region" description="Pro residues" evidence="1">
    <location>
        <begin position="146"/>
        <end position="158"/>
    </location>
</feature>
<organism evidence="3 4">
    <name type="scientific">Gracilariopsis chorda</name>
    <dbReference type="NCBI Taxonomy" id="448386"/>
    <lineage>
        <taxon>Eukaryota</taxon>
        <taxon>Rhodophyta</taxon>
        <taxon>Florideophyceae</taxon>
        <taxon>Rhodymeniophycidae</taxon>
        <taxon>Gracilariales</taxon>
        <taxon>Gracilariaceae</taxon>
        <taxon>Gracilariopsis</taxon>
    </lineage>
</organism>
<evidence type="ECO:0000256" key="2">
    <source>
        <dbReference type="SAM" id="SignalP"/>
    </source>
</evidence>
<proteinExistence type="predicted"/>
<dbReference type="GO" id="GO:0005615">
    <property type="term" value="C:extracellular space"/>
    <property type="evidence" value="ECO:0007669"/>
    <property type="project" value="TreeGrafter"/>
</dbReference>
<feature type="signal peptide" evidence="2">
    <location>
        <begin position="1"/>
        <end position="19"/>
    </location>
</feature>
<dbReference type="OrthoDB" id="10552169at2759"/>
<protein>
    <recommendedName>
        <fullName evidence="5">Kazal-like domain-containing protein</fullName>
    </recommendedName>
</protein>
<feature type="region of interest" description="Disordered" evidence="1">
    <location>
        <begin position="129"/>
        <end position="201"/>
    </location>
</feature>
<dbReference type="GO" id="GO:0001558">
    <property type="term" value="P:regulation of cell growth"/>
    <property type="evidence" value="ECO:0007669"/>
    <property type="project" value="TreeGrafter"/>
</dbReference>
<comment type="caution">
    <text evidence="3">The sequence shown here is derived from an EMBL/GenBank/DDBJ whole genome shotgun (WGS) entry which is preliminary data.</text>
</comment>
<dbReference type="PANTHER" id="PTHR14308:SF0">
    <property type="entry name" value="WAP FOUR-DISULFIDE CORE DOMAIN PROTEIN 1"/>
    <property type="match status" value="1"/>
</dbReference>
<feature type="chain" id="PRO_5016131231" description="Kazal-like domain-containing protein" evidence="2">
    <location>
        <begin position="20"/>
        <end position="416"/>
    </location>
</feature>
<dbReference type="Proteomes" id="UP000247409">
    <property type="component" value="Unassembled WGS sequence"/>
</dbReference>
<dbReference type="AlphaFoldDB" id="A0A2V3IQQ0"/>